<organism evidence="2 3">
    <name type="scientific">Aeromicrobium alkaliterrae</name>
    <dbReference type="NCBI Taxonomy" id="302168"/>
    <lineage>
        <taxon>Bacteria</taxon>
        <taxon>Bacillati</taxon>
        <taxon>Actinomycetota</taxon>
        <taxon>Actinomycetes</taxon>
        <taxon>Propionibacteriales</taxon>
        <taxon>Nocardioidaceae</taxon>
        <taxon>Aeromicrobium</taxon>
    </lineage>
</organism>
<reference evidence="3" key="1">
    <citation type="journal article" date="2019" name="Int. J. Syst. Evol. Microbiol.">
        <title>The Global Catalogue of Microorganisms (GCM) 10K type strain sequencing project: providing services to taxonomists for standard genome sequencing and annotation.</title>
        <authorList>
            <consortium name="The Broad Institute Genomics Platform"/>
            <consortium name="The Broad Institute Genome Sequencing Center for Infectious Disease"/>
            <person name="Wu L."/>
            <person name="Ma J."/>
        </authorList>
    </citation>
    <scope>NUCLEOTIDE SEQUENCE [LARGE SCALE GENOMIC DNA]</scope>
    <source>
        <strain evidence="3">JCM 13518</strain>
    </source>
</reference>
<comment type="caution">
    <text evidence="2">The sequence shown here is derived from an EMBL/GenBank/DDBJ whole genome shotgun (WGS) entry which is preliminary data.</text>
</comment>
<dbReference type="Proteomes" id="UP001501057">
    <property type="component" value="Unassembled WGS sequence"/>
</dbReference>
<keyword evidence="1" id="KW-1133">Transmembrane helix</keyword>
<evidence type="ECO:0000313" key="3">
    <source>
        <dbReference type="Proteomes" id="UP001501057"/>
    </source>
</evidence>
<evidence type="ECO:0000256" key="1">
    <source>
        <dbReference type="SAM" id="Phobius"/>
    </source>
</evidence>
<keyword evidence="3" id="KW-1185">Reference proteome</keyword>
<keyword evidence="1" id="KW-0472">Membrane</keyword>
<protein>
    <submittedName>
        <fullName evidence="2">Uncharacterized protein</fullName>
    </submittedName>
</protein>
<feature type="transmembrane region" description="Helical" evidence="1">
    <location>
        <begin position="74"/>
        <end position="97"/>
    </location>
</feature>
<feature type="transmembrane region" description="Helical" evidence="1">
    <location>
        <begin position="30"/>
        <end position="53"/>
    </location>
</feature>
<accession>A0ABP4VGL2</accession>
<evidence type="ECO:0000313" key="2">
    <source>
        <dbReference type="EMBL" id="GAA1726269.1"/>
    </source>
</evidence>
<proteinExistence type="predicted"/>
<gene>
    <name evidence="2" type="ORF">GCM10009710_03690</name>
</gene>
<keyword evidence="1" id="KW-0812">Transmembrane</keyword>
<sequence length="138" mass="13932">MVFGAGAGVVSFFGFLVRWAVSPRSEVTEIVAVLIFCALYATWIAFAALIMGVPVVGLQTLASASAPGLPHTAVVALATGVGVAVCLLLAALGMWAINESASSAGPIDVVGLLPVALILSVPICFSTSVLIGRAHVAR</sequence>
<name>A0ABP4VGL2_9ACTN</name>
<dbReference type="EMBL" id="BAAAME010000002">
    <property type="protein sequence ID" value="GAA1726269.1"/>
    <property type="molecule type" value="Genomic_DNA"/>
</dbReference>
<feature type="transmembrane region" description="Helical" evidence="1">
    <location>
        <begin position="109"/>
        <end position="132"/>
    </location>
</feature>